<keyword evidence="6" id="KW-0997">Cell inner membrane</keyword>
<evidence type="ECO:0000256" key="11">
    <source>
        <dbReference type="ARBA" id="ARBA00023136"/>
    </source>
</evidence>
<keyword evidence="8 14" id="KW-0808">Transferase</keyword>
<dbReference type="CDD" id="cd04191">
    <property type="entry name" value="Glucan_BSP_MdoH"/>
    <property type="match status" value="1"/>
</dbReference>
<dbReference type="InterPro" id="IPR001173">
    <property type="entry name" value="Glyco_trans_2-like"/>
</dbReference>
<dbReference type="AlphaFoldDB" id="T1C5A5"/>
<dbReference type="Pfam" id="PF13632">
    <property type="entry name" value="Glyco_trans_2_3"/>
    <property type="match status" value="1"/>
</dbReference>
<keyword evidence="5" id="KW-1003">Cell membrane</keyword>
<evidence type="ECO:0000256" key="5">
    <source>
        <dbReference type="ARBA" id="ARBA00022475"/>
    </source>
</evidence>
<reference evidence="14" key="2">
    <citation type="journal article" date="2014" name="ISME J.">
        <title>Microbial stratification in low pH oxic and suboxic macroscopic growths along an acid mine drainage.</title>
        <authorList>
            <person name="Mendez-Garcia C."/>
            <person name="Mesa V."/>
            <person name="Sprenger R.R."/>
            <person name="Richter M."/>
            <person name="Diez M.S."/>
            <person name="Solano J."/>
            <person name="Bargiela R."/>
            <person name="Golyshina O.V."/>
            <person name="Manteca A."/>
            <person name="Ramos J.L."/>
            <person name="Gallego J.R."/>
            <person name="Llorente I."/>
            <person name="Martins Dos Santos V.A."/>
            <person name="Jensen O.N."/>
            <person name="Pelaez A.I."/>
            <person name="Sanchez J."/>
            <person name="Ferrer M."/>
        </authorList>
    </citation>
    <scope>NUCLEOTIDE SEQUENCE</scope>
</reference>
<feature type="transmembrane region" description="Helical" evidence="12">
    <location>
        <begin position="430"/>
        <end position="449"/>
    </location>
</feature>
<evidence type="ECO:0000313" key="14">
    <source>
        <dbReference type="EMBL" id="EQD60479.1"/>
    </source>
</evidence>
<evidence type="ECO:0000256" key="9">
    <source>
        <dbReference type="ARBA" id="ARBA00022692"/>
    </source>
</evidence>
<accession>T1C5A5</accession>
<evidence type="ECO:0000256" key="10">
    <source>
        <dbReference type="ARBA" id="ARBA00022989"/>
    </source>
</evidence>
<dbReference type="InterPro" id="IPR029044">
    <property type="entry name" value="Nucleotide-diphossugar_trans"/>
</dbReference>
<organism evidence="14">
    <name type="scientific">mine drainage metagenome</name>
    <dbReference type="NCBI Taxonomy" id="410659"/>
    <lineage>
        <taxon>unclassified sequences</taxon>
        <taxon>metagenomes</taxon>
        <taxon>ecological metagenomes</taxon>
    </lineage>
</organism>
<keyword evidence="7" id="KW-0328">Glycosyltransferase</keyword>
<comment type="subcellular location">
    <subcellularLocation>
        <location evidence="1">Cell inner membrane</location>
        <topology evidence="1">Multi-pass membrane protein</topology>
    </subcellularLocation>
</comment>
<proteinExistence type="inferred from homology"/>
<feature type="transmembrane region" description="Helical" evidence="12">
    <location>
        <begin position="33"/>
        <end position="56"/>
    </location>
</feature>
<feature type="transmembrane region" description="Helical" evidence="12">
    <location>
        <begin position="515"/>
        <end position="534"/>
    </location>
</feature>
<dbReference type="GO" id="GO:0016758">
    <property type="term" value="F:hexosyltransferase activity"/>
    <property type="evidence" value="ECO:0007669"/>
    <property type="project" value="TreeGrafter"/>
</dbReference>
<comment type="caution">
    <text evidence="14">The sequence shown here is derived from an EMBL/GenBank/DDBJ whole genome shotgun (WGS) entry which is preliminary data.</text>
</comment>
<dbReference type="InterPro" id="IPR050321">
    <property type="entry name" value="Glycosyltr_2/OpgH_subfam"/>
</dbReference>
<keyword evidence="9 12" id="KW-0812">Transmembrane</keyword>
<protein>
    <recommendedName>
        <fullName evidence="4">Glucans biosynthesis glucosyltransferase H</fullName>
    </recommendedName>
</protein>
<gene>
    <name evidence="14" type="ORF">B1B_07769</name>
</gene>
<evidence type="ECO:0000256" key="7">
    <source>
        <dbReference type="ARBA" id="ARBA00022676"/>
    </source>
</evidence>
<feature type="transmembrane region" description="Helical" evidence="12">
    <location>
        <begin position="398"/>
        <end position="423"/>
    </location>
</feature>
<dbReference type="PANTHER" id="PTHR43867:SF5">
    <property type="entry name" value="GLUCANS BIOSYNTHESIS GLUCOSYLTRANSFERASE H"/>
    <property type="match status" value="1"/>
</dbReference>
<evidence type="ECO:0000256" key="8">
    <source>
        <dbReference type="ARBA" id="ARBA00022679"/>
    </source>
</evidence>
<comment type="similarity">
    <text evidence="3">Belongs to the glycosyltransferase 2 family. OpgH subfamily.</text>
</comment>
<evidence type="ECO:0000256" key="2">
    <source>
        <dbReference type="ARBA" id="ARBA00005001"/>
    </source>
</evidence>
<name>T1C5A5_9ZZZZ</name>
<dbReference type="GO" id="GO:0005886">
    <property type="term" value="C:plasma membrane"/>
    <property type="evidence" value="ECO:0007669"/>
    <property type="project" value="UniProtKB-SubCell"/>
</dbReference>
<dbReference type="SUPFAM" id="SSF53448">
    <property type="entry name" value="Nucleotide-diphospho-sugar transferases"/>
    <property type="match status" value="1"/>
</dbReference>
<feature type="transmembrane region" description="Helical" evidence="12">
    <location>
        <begin position="353"/>
        <end position="375"/>
    </location>
</feature>
<sequence length="668" mass="75596">MLVLLPAWLASSYMAGALPSPGNPWLDDATVLVFGILTAWIAIGFWTAVFGFGVLLTRHRVTPLIEDASPHALPKTALVFPIYKESPERIVAAVEVMYQDLEDRGQIEGFEFYILSDSDDPDAFVREQWAWAEVARHLSAFGRIHYRRRRSNIKRKTGNIADFLRRWGYRFEYMIVLDADSLMSAACLLRMVGLMQSNPKVGMIQSAPGIILQKTLFGRIQQFSNRLYGLMYAAGLSYWQLGDSYYWGHNAIIRVAPFVEHCHLPRLRGRTLLAGDILSHDFVEAALMRRAGWSVWLVPELAGSWEETPPTLADELKRDRRWCYGNLQHLRLLFAKGLLGTHRLMFVNGAMSYVASVFWLLYLLLGTAVIAWHALIPPNYFPHGHGLFPVWPIWHENLAILLLAMSAIILFLPKVLGLTLVILQRRAALFGGPLRLSLSVVIEIIFSTLLAPVRMLFHSGYVISSLLGRRVGWGRQQRSGGTRNWIETARLYLWCVLVALVWAGLIAALNPVYLLWLLPIVLALLLVTPVTIMTNSEQAGIRARQARLFLTPEETRPPEEFQALNRSLGERTRAGGRARPGFRAALVDPYVNAVAIACLSRSTRRYNREIDLTRSLYAARLLARGPQALNRSEQLAVLHDRQLLTELHNRIWTLTKDLAQNWNLTDGN</sequence>
<comment type="pathway">
    <text evidence="2">Glycan metabolism; osmoregulated periplasmic glucan (OPG) biosynthesis.</text>
</comment>
<feature type="transmembrane region" description="Helical" evidence="12">
    <location>
        <begin position="491"/>
        <end position="509"/>
    </location>
</feature>
<evidence type="ECO:0000256" key="12">
    <source>
        <dbReference type="SAM" id="Phobius"/>
    </source>
</evidence>
<evidence type="ECO:0000256" key="1">
    <source>
        <dbReference type="ARBA" id="ARBA00004429"/>
    </source>
</evidence>
<keyword evidence="10 12" id="KW-1133">Transmembrane helix</keyword>
<evidence type="ECO:0000256" key="6">
    <source>
        <dbReference type="ARBA" id="ARBA00022519"/>
    </source>
</evidence>
<dbReference type="EMBL" id="AUZY01004972">
    <property type="protein sequence ID" value="EQD60479.1"/>
    <property type="molecule type" value="Genomic_DNA"/>
</dbReference>
<reference evidence="14" key="1">
    <citation type="submission" date="2013-08" db="EMBL/GenBank/DDBJ databases">
        <authorList>
            <person name="Mendez C."/>
            <person name="Richter M."/>
            <person name="Ferrer M."/>
            <person name="Sanchez J."/>
        </authorList>
    </citation>
    <scope>NUCLEOTIDE SEQUENCE</scope>
</reference>
<evidence type="ECO:0000259" key="13">
    <source>
        <dbReference type="Pfam" id="PF13632"/>
    </source>
</evidence>
<dbReference type="PANTHER" id="PTHR43867">
    <property type="entry name" value="CELLULOSE SYNTHASE CATALYTIC SUBUNIT A [UDP-FORMING]"/>
    <property type="match status" value="1"/>
</dbReference>
<dbReference type="NCBIfam" id="NF003958">
    <property type="entry name" value="PRK05454.2-1"/>
    <property type="match status" value="1"/>
</dbReference>
<feature type="domain" description="Glycosyltransferase 2-like" evidence="13">
    <location>
        <begin position="175"/>
        <end position="372"/>
    </location>
</feature>
<dbReference type="Gene3D" id="3.90.550.10">
    <property type="entry name" value="Spore Coat Polysaccharide Biosynthesis Protein SpsA, Chain A"/>
    <property type="match status" value="1"/>
</dbReference>
<keyword evidence="11 12" id="KW-0472">Membrane</keyword>
<evidence type="ECO:0000256" key="4">
    <source>
        <dbReference type="ARBA" id="ARBA00020585"/>
    </source>
</evidence>
<evidence type="ECO:0000256" key="3">
    <source>
        <dbReference type="ARBA" id="ARBA00009337"/>
    </source>
</evidence>
<dbReference type="NCBIfam" id="NF003962">
    <property type="entry name" value="PRK05454.2-5"/>
    <property type="match status" value="1"/>
</dbReference>